<comment type="caution">
    <text evidence="1">The sequence shown here is derived from an EMBL/GenBank/DDBJ whole genome shotgun (WGS) entry which is preliminary data.</text>
</comment>
<reference evidence="1 2" key="1">
    <citation type="submission" date="2017-09" db="EMBL/GenBank/DDBJ databases">
        <title>Genomics of the genus Arcobacter.</title>
        <authorList>
            <person name="Perez-Cataluna A."/>
            <person name="Figueras M.J."/>
            <person name="Salas-Masso N."/>
        </authorList>
    </citation>
    <scope>NUCLEOTIDE SEQUENCE [LARGE SCALE GENOMIC DNA]</scope>
    <source>
        <strain evidence="1 2">CECT 7386</strain>
    </source>
</reference>
<sequence length="157" mass="18486">MKKEIKKANKEFYFISKVTIAKDVAFKYPNYWINKFTPCTLAKRLISGNSERNSMKNYGFEYKTIASKKLKKIYLIQEVQINGANVKNINIAYDKEFAYSMAYQYCKQYYKKELKVDFGNCENYDEFYSMALQNQDLLNSIIIVSEIDISSKTILPF</sequence>
<organism evidence="1 2">
    <name type="scientific">Malaciobacter mytili LMG 24559</name>
    <dbReference type="NCBI Taxonomy" id="1032238"/>
    <lineage>
        <taxon>Bacteria</taxon>
        <taxon>Pseudomonadati</taxon>
        <taxon>Campylobacterota</taxon>
        <taxon>Epsilonproteobacteria</taxon>
        <taxon>Campylobacterales</taxon>
        <taxon>Arcobacteraceae</taxon>
        <taxon>Malaciobacter</taxon>
    </lineage>
</organism>
<evidence type="ECO:0000313" key="1">
    <source>
        <dbReference type="EMBL" id="RXK16426.1"/>
    </source>
</evidence>
<dbReference type="Proteomes" id="UP000290092">
    <property type="component" value="Unassembled WGS sequence"/>
</dbReference>
<dbReference type="RefSeq" id="WP_114843267.1">
    <property type="nucleotide sequence ID" value="NZ_CP031220.1"/>
</dbReference>
<keyword evidence="2" id="KW-1185">Reference proteome</keyword>
<gene>
    <name evidence="1" type="ORF">CP985_03170</name>
</gene>
<evidence type="ECO:0000313" key="2">
    <source>
        <dbReference type="Proteomes" id="UP000290092"/>
    </source>
</evidence>
<dbReference type="EMBL" id="NXID01000008">
    <property type="protein sequence ID" value="RXK16426.1"/>
    <property type="molecule type" value="Genomic_DNA"/>
</dbReference>
<name>A0AAX2AL50_9BACT</name>
<dbReference type="KEGG" id="amyt:AMYT_a0059"/>
<protein>
    <submittedName>
        <fullName evidence="1">Uncharacterized protein</fullName>
    </submittedName>
</protein>
<dbReference type="AlphaFoldDB" id="A0AAX2AL50"/>
<accession>A0AAX2AL50</accession>
<proteinExistence type="predicted"/>